<dbReference type="AlphaFoldDB" id="A0A8H4J1A6"/>
<feature type="compositionally biased region" description="Polar residues" evidence="1">
    <location>
        <begin position="671"/>
        <end position="683"/>
    </location>
</feature>
<feature type="compositionally biased region" description="Low complexity" evidence="1">
    <location>
        <begin position="588"/>
        <end position="600"/>
    </location>
</feature>
<protein>
    <submittedName>
        <fullName evidence="2">Uncharacterized protein</fullName>
    </submittedName>
</protein>
<feature type="compositionally biased region" description="Basic and acidic residues" evidence="1">
    <location>
        <begin position="127"/>
        <end position="141"/>
    </location>
</feature>
<comment type="caution">
    <text evidence="2">The sequence shown here is derived from an EMBL/GenBank/DDBJ whole genome shotgun (WGS) entry which is preliminary data.</text>
</comment>
<gene>
    <name evidence="2" type="ORF">GTA08_BOTSDO03240</name>
</gene>
<accession>A0A8H4J1A6</accession>
<organism evidence="2 3">
    <name type="scientific">Botryosphaeria dothidea</name>
    <dbReference type="NCBI Taxonomy" id="55169"/>
    <lineage>
        <taxon>Eukaryota</taxon>
        <taxon>Fungi</taxon>
        <taxon>Dikarya</taxon>
        <taxon>Ascomycota</taxon>
        <taxon>Pezizomycotina</taxon>
        <taxon>Dothideomycetes</taxon>
        <taxon>Dothideomycetes incertae sedis</taxon>
        <taxon>Botryosphaeriales</taxon>
        <taxon>Botryosphaeriaceae</taxon>
        <taxon>Botryosphaeria</taxon>
    </lineage>
</organism>
<feature type="region of interest" description="Disordered" evidence="1">
    <location>
        <begin position="387"/>
        <end position="489"/>
    </location>
</feature>
<feature type="region of interest" description="Disordered" evidence="1">
    <location>
        <begin position="581"/>
        <end position="707"/>
    </location>
</feature>
<feature type="compositionally biased region" description="Acidic residues" evidence="1">
    <location>
        <begin position="180"/>
        <end position="191"/>
    </location>
</feature>
<evidence type="ECO:0000313" key="2">
    <source>
        <dbReference type="EMBL" id="KAF4310343.1"/>
    </source>
</evidence>
<feature type="compositionally biased region" description="Polar residues" evidence="1">
    <location>
        <begin position="272"/>
        <end position="286"/>
    </location>
</feature>
<dbReference type="Proteomes" id="UP000572817">
    <property type="component" value="Unassembled WGS sequence"/>
</dbReference>
<feature type="compositionally biased region" description="Polar residues" evidence="1">
    <location>
        <begin position="436"/>
        <end position="446"/>
    </location>
</feature>
<feature type="compositionally biased region" description="Polar residues" evidence="1">
    <location>
        <begin position="117"/>
        <end position="126"/>
    </location>
</feature>
<feature type="compositionally biased region" description="Polar residues" evidence="1">
    <location>
        <begin position="456"/>
        <end position="469"/>
    </location>
</feature>
<feature type="region of interest" description="Disordered" evidence="1">
    <location>
        <begin position="528"/>
        <end position="548"/>
    </location>
</feature>
<evidence type="ECO:0000256" key="1">
    <source>
        <dbReference type="SAM" id="MobiDB-lite"/>
    </source>
</evidence>
<feature type="compositionally biased region" description="Polar residues" evidence="1">
    <location>
        <begin position="300"/>
        <end position="310"/>
    </location>
</feature>
<dbReference type="EMBL" id="WWBZ02000016">
    <property type="protein sequence ID" value="KAF4310343.1"/>
    <property type="molecule type" value="Genomic_DNA"/>
</dbReference>
<feature type="compositionally biased region" description="Low complexity" evidence="1">
    <location>
        <begin position="159"/>
        <end position="173"/>
    </location>
</feature>
<feature type="compositionally biased region" description="Low complexity" evidence="1">
    <location>
        <begin position="64"/>
        <end position="79"/>
    </location>
</feature>
<name>A0A8H4J1A6_9PEZI</name>
<feature type="region of interest" description="Disordered" evidence="1">
    <location>
        <begin position="253"/>
        <end position="316"/>
    </location>
</feature>
<evidence type="ECO:0000313" key="3">
    <source>
        <dbReference type="Proteomes" id="UP000572817"/>
    </source>
</evidence>
<feature type="compositionally biased region" description="Polar residues" evidence="1">
    <location>
        <begin position="624"/>
        <end position="645"/>
    </location>
</feature>
<feature type="compositionally biased region" description="Basic and acidic residues" evidence="1">
    <location>
        <begin position="415"/>
        <end position="432"/>
    </location>
</feature>
<proteinExistence type="predicted"/>
<feature type="compositionally biased region" description="Polar residues" evidence="1">
    <location>
        <begin position="401"/>
        <end position="413"/>
    </location>
</feature>
<reference evidence="2" key="1">
    <citation type="submission" date="2020-04" db="EMBL/GenBank/DDBJ databases">
        <title>Genome Assembly and Annotation of Botryosphaeria dothidea sdau 11-99, a Latent Pathogen of Apple Fruit Ring Rot in China.</title>
        <authorList>
            <person name="Yu C."/>
            <person name="Diao Y."/>
            <person name="Lu Q."/>
            <person name="Zhao J."/>
            <person name="Cui S."/>
            <person name="Peng C."/>
            <person name="He B."/>
            <person name="Liu H."/>
        </authorList>
    </citation>
    <scope>NUCLEOTIDE SEQUENCE [LARGE SCALE GENOMIC DNA]</scope>
    <source>
        <strain evidence="2">Sdau11-99</strain>
    </source>
</reference>
<feature type="compositionally biased region" description="Polar residues" evidence="1">
    <location>
        <begin position="691"/>
        <end position="707"/>
    </location>
</feature>
<sequence>MVSLTTWGAMPQVPPSPTLTNPDMILPDLSDGQDSTPSPRLRSQRPPSPPSHLLRQSFQLAKAPPGRRSGPNSRPSTSPADQLNDSTHFEDFDGDFDGDATPKGQARQEDDMVRGTPRTNVMQNWQRDMERRAQESARSGDGDSEPSSAGFDAAHPDSDGSGSADGSDGRYGSLPYVAGSDEDTDNEQWLDGQEELDLEAISSAALSKRAEMILANAKKRLNLMEGNLRGARQSLIPPQRPPSYTSYHYYKRTSSISPTPRGSGPIYIPQSKHASFQTPPLSSNGSPGHARVHSEISMASPPNSSFSHRSQPPEKRAVSAMGRFSGQWSPHDFSLGNTVGNRSSGLRGVRSQEVIRHTWVTPEQHNLRSLSRNSNYQASPTLETLREDEDYNRSGADLRRSASSTSDLRTQMQDLKGRISSLKERAREEGMKRRSLQNLRTPSPFTAAQIWDSGTDHYTNSTSPYSSSRGSDRHPNGMSNGSSPVEVRNGGYHEKEANYEYSHYADAEENSSESGSDDTRVLDDLEATATDDFKDQNNDQGADGESIYEDAPQTVAERHEDRADAFDYEHFFLHSAMGTYTREKRRTSVSSEDSVETTRPASPPPAVPALPESALSPHRRTRSQESISTVATFQTATEGNSSGSDAESEETNEALDQFTEQALGHRLPPKASNQSLRSMSTGPRQLRSAGSFYSQNTSSSGQRQLRSAGSFYSQNIHSPGDSTPEIATDPTARILSSFFSPHKERGQLTPLKQKDEDLLYALTTSIQQVCSRLQNAQDDDYETKIWRRRLDAARKILDGVPNEEV</sequence>
<feature type="compositionally biased region" description="Low complexity" evidence="1">
    <location>
        <begin position="35"/>
        <end position="57"/>
    </location>
</feature>
<feature type="region of interest" description="Disordered" evidence="1">
    <location>
        <begin position="1"/>
        <end position="191"/>
    </location>
</feature>
<keyword evidence="3" id="KW-1185">Reference proteome</keyword>
<dbReference type="OrthoDB" id="3438840at2759"/>